<reference evidence="8" key="1">
    <citation type="submission" date="2016-10" db="EMBL/GenBank/DDBJ databases">
        <title>Sequence of Gallionella enrichment culture.</title>
        <authorList>
            <person name="Poehlein A."/>
            <person name="Muehling M."/>
            <person name="Daniel R."/>
        </authorList>
    </citation>
    <scope>NUCLEOTIDE SEQUENCE</scope>
</reference>
<dbReference type="AlphaFoldDB" id="A0A1J5SDG6"/>
<dbReference type="SUPFAM" id="SSF82866">
    <property type="entry name" value="Multidrug efflux transporter AcrB transmembrane domain"/>
    <property type="match status" value="2"/>
</dbReference>
<feature type="transmembrane region" description="Helical" evidence="6">
    <location>
        <begin position="416"/>
        <end position="433"/>
    </location>
</feature>
<feature type="transmembrane region" description="Helical" evidence="6">
    <location>
        <begin position="746"/>
        <end position="769"/>
    </location>
</feature>
<comment type="subcellular location">
    <subcellularLocation>
        <location evidence="1">Cell membrane</location>
        <topology evidence="1">Multi-pass membrane protein</topology>
    </subcellularLocation>
</comment>
<organism evidence="8">
    <name type="scientific">mine drainage metagenome</name>
    <dbReference type="NCBI Taxonomy" id="410659"/>
    <lineage>
        <taxon>unclassified sequences</taxon>
        <taxon>metagenomes</taxon>
        <taxon>ecological metagenomes</taxon>
    </lineage>
</organism>
<accession>A0A1J5SDG6</accession>
<feature type="transmembrane region" description="Helical" evidence="6">
    <location>
        <begin position="635"/>
        <end position="653"/>
    </location>
</feature>
<evidence type="ECO:0000313" key="8">
    <source>
        <dbReference type="EMBL" id="OIR02104.1"/>
    </source>
</evidence>
<dbReference type="Gene3D" id="1.20.1640.10">
    <property type="entry name" value="Multidrug efflux transporter AcrB transmembrane domain"/>
    <property type="match status" value="2"/>
</dbReference>
<dbReference type="InterPro" id="IPR050545">
    <property type="entry name" value="Mycobact_MmpL"/>
</dbReference>
<feature type="transmembrane region" description="Helical" evidence="6">
    <location>
        <begin position="249"/>
        <end position="268"/>
    </location>
</feature>
<feature type="domain" description="Membrane transport protein MMPL" evidence="7">
    <location>
        <begin position="178"/>
        <end position="390"/>
    </location>
</feature>
<evidence type="ECO:0000256" key="3">
    <source>
        <dbReference type="ARBA" id="ARBA00022692"/>
    </source>
</evidence>
<dbReference type="PANTHER" id="PTHR33406:SF13">
    <property type="entry name" value="MEMBRANE PROTEIN YDFJ"/>
    <property type="match status" value="1"/>
</dbReference>
<evidence type="ECO:0000256" key="2">
    <source>
        <dbReference type="ARBA" id="ARBA00022475"/>
    </source>
</evidence>
<evidence type="ECO:0000259" key="7">
    <source>
        <dbReference type="Pfam" id="PF03176"/>
    </source>
</evidence>
<keyword evidence="2" id="KW-1003">Cell membrane</keyword>
<sequence length="773" mass="83058">MKLRRHVAVIVWLLFVAACALIVGHARFTADMSAFMPRDPTPTQKIMVEQLRDGVVSRLILVGVEGAPPGALAELSKRMAAQLRSAPELAGINNGERAGLEKDFQLLWRNRYLLSDAVTPQRFTPAGLKESLTGYLELLSTPMSGMAQRVLPGDPSGELIHLLEQLQGEAHPAMQEGVWFSRDGMRAMLLAYTAGAGNDIDAQERAMQAIREAFEGARKALPEAAQAQVRMTGPGVFSVESRASIRDDAWRLSLIATLLVASMLLLLYRSPRVLALGLFPVASGALAGVAAVSLDFGSVHGITLGFGVTLIGEGVDYAIYLFTQIGHNEAPQSTLRRIWPTLRLGVLTSICGFSAMLISGFTGLAQLGLFSIAGLIVAVSTTRWVLPHLLPQGFSVHASTRFSSALMALVRRAPRARALLFVLVAAALALLAWKRDALWNDSLSSMSPVPKESLALDEQLRRDMGAPDVRYMLVLSGSDQEGVLQQGEAVAAIMRGLVAQGLLDGFDVPLLPSRAVQQARQAALPDAAAARSHLARALQGLPFRSSTFAPFAQEIAAAKQQPLLDRAALQGSSLGLKLDTLLVQREGRWSLMLPLRGVKDAQALERDIRASGNAFVLLDMKRESEQMFRDYRHEAAKNALFGALAIVVLLFASLRSVRRVLEVCLPLGAAVVAVTAWLVLTEHALSIFHLIGLLLVVAVGSNYALFFDHRCASPQDRERTVTSLLFANASTVLGFGLLSFSQSPVLNAIGSTVACGAVLSLVFSAILIVGRDG</sequence>
<feature type="transmembrane region" description="Helical" evidence="6">
    <location>
        <begin position="660"/>
        <end position="680"/>
    </location>
</feature>
<feature type="transmembrane region" description="Helical" evidence="6">
    <location>
        <begin position="300"/>
        <end position="322"/>
    </location>
</feature>
<evidence type="ECO:0000256" key="1">
    <source>
        <dbReference type="ARBA" id="ARBA00004651"/>
    </source>
</evidence>
<feature type="transmembrane region" description="Helical" evidence="6">
    <location>
        <begin position="686"/>
        <end position="707"/>
    </location>
</feature>
<evidence type="ECO:0000256" key="4">
    <source>
        <dbReference type="ARBA" id="ARBA00022989"/>
    </source>
</evidence>
<proteinExistence type="predicted"/>
<feature type="transmembrane region" description="Helical" evidence="6">
    <location>
        <begin position="719"/>
        <end position="740"/>
    </location>
</feature>
<feature type="transmembrane region" description="Helical" evidence="6">
    <location>
        <begin position="273"/>
        <end position="294"/>
    </location>
</feature>
<gene>
    <name evidence="8" type="ORF">GALL_157220</name>
</gene>
<dbReference type="PANTHER" id="PTHR33406">
    <property type="entry name" value="MEMBRANE PROTEIN MJ1562-RELATED"/>
    <property type="match status" value="1"/>
</dbReference>
<dbReference type="InterPro" id="IPR004869">
    <property type="entry name" value="MMPL_dom"/>
</dbReference>
<keyword evidence="3 6" id="KW-0812">Transmembrane</keyword>
<evidence type="ECO:0000256" key="6">
    <source>
        <dbReference type="SAM" id="Phobius"/>
    </source>
</evidence>
<name>A0A1J5SDG6_9ZZZZ</name>
<evidence type="ECO:0000256" key="5">
    <source>
        <dbReference type="ARBA" id="ARBA00023136"/>
    </source>
</evidence>
<comment type="caution">
    <text evidence="8">The sequence shown here is derived from an EMBL/GenBank/DDBJ whole genome shotgun (WGS) entry which is preliminary data.</text>
</comment>
<feature type="transmembrane region" description="Helical" evidence="6">
    <location>
        <begin position="342"/>
        <end position="361"/>
    </location>
</feature>
<keyword evidence="5 6" id="KW-0472">Membrane</keyword>
<dbReference type="GO" id="GO:0005886">
    <property type="term" value="C:plasma membrane"/>
    <property type="evidence" value="ECO:0007669"/>
    <property type="project" value="UniProtKB-SubCell"/>
</dbReference>
<keyword evidence="4 6" id="KW-1133">Transmembrane helix</keyword>
<dbReference type="EMBL" id="MLJW01000077">
    <property type="protein sequence ID" value="OIR02104.1"/>
    <property type="molecule type" value="Genomic_DNA"/>
</dbReference>
<dbReference type="PROSITE" id="PS51257">
    <property type="entry name" value="PROKAR_LIPOPROTEIN"/>
    <property type="match status" value="1"/>
</dbReference>
<dbReference type="Pfam" id="PF03176">
    <property type="entry name" value="MMPL"/>
    <property type="match status" value="1"/>
</dbReference>
<feature type="transmembrane region" description="Helical" evidence="6">
    <location>
        <begin position="367"/>
        <end position="386"/>
    </location>
</feature>
<protein>
    <submittedName>
        <fullName evidence="8">MMPL family protein</fullName>
    </submittedName>
</protein>